<protein>
    <submittedName>
        <fullName evidence="1">Uncharacterized protein</fullName>
    </submittedName>
</protein>
<accession>A0ABT6Y7R7</accession>
<dbReference type="Proteomes" id="UP001236507">
    <property type="component" value="Unassembled WGS sequence"/>
</dbReference>
<reference evidence="1 2" key="1">
    <citation type="submission" date="2023-05" db="EMBL/GenBank/DDBJ databases">
        <title>Novel species of genus Flectobacillus isolated from stream in China.</title>
        <authorList>
            <person name="Lu H."/>
        </authorList>
    </citation>
    <scope>NUCLEOTIDE SEQUENCE [LARGE SCALE GENOMIC DNA]</scope>
    <source>
        <strain evidence="1 2">KCTC 42575</strain>
    </source>
</reference>
<gene>
    <name evidence="1" type="ORF">QM524_10400</name>
</gene>
<sequence>MIKKVEFAVPPHLKKFIEGTYLTQEKGFIKIGKRSHLGRLIQFVQKVDPYPKKYKVPENSTVLKLQYYDESYSTYFPVEKAKELCDLIDAEFRRELVCEVRSVHEYSRAIDYTPFIRRFLDRYGIIPDVDIEMETARKIYRDYLAKISKDFQKTFR</sequence>
<dbReference type="RefSeq" id="WP_283344526.1">
    <property type="nucleotide sequence ID" value="NZ_JASHIF010000008.1"/>
</dbReference>
<dbReference type="EMBL" id="JASHIF010000008">
    <property type="protein sequence ID" value="MDI9859622.1"/>
    <property type="molecule type" value="Genomic_DNA"/>
</dbReference>
<evidence type="ECO:0000313" key="1">
    <source>
        <dbReference type="EMBL" id="MDI9859622.1"/>
    </source>
</evidence>
<name>A0ABT6Y7R7_9BACT</name>
<comment type="caution">
    <text evidence="1">The sequence shown here is derived from an EMBL/GenBank/DDBJ whole genome shotgun (WGS) entry which is preliminary data.</text>
</comment>
<proteinExistence type="predicted"/>
<keyword evidence="2" id="KW-1185">Reference proteome</keyword>
<evidence type="ECO:0000313" key="2">
    <source>
        <dbReference type="Proteomes" id="UP001236507"/>
    </source>
</evidence>
<organism evidence="1 2">
    <name type="scientific">Flectobacillus roseus</name>
    <dbReference type="NCBI Taxonomy" id="502259"/>
    <lineage>
        <taxon>Bacteria</taxon>
        <taxon>Pseudomonadati</taxon>
        <taxon>Bacteroidota</taxon>
        <taxon>Cytophagia</taxon>
        <taxon>Cytophagales</taxon>
        <taxon>Flectobacillaceae</taxon>
        <taxon>Flectobacillus</taxon>
    </lineage>
</organism>